<keyword evidence="8" id="KW-0851">Voltage-gated channel</keyword>
<keyword evidence="16" id="KW-0407">Ion channel</keyword>
<dbReference type="Pfam" id="PF07686">
    <property type="entry name" value="V-set"/>
    <property type="match status" value="1"/>
</dbReference>
<dbReference type="GO" id="GO:0019871">
    <property type="term" value="F:sodium channel inhibitor activity"/>
    <property type="evidence" value="ECO:0007669"/>
    <property type="project" value="TreeGrafter"/>
</dbReference>
<dbReference type="Proteomes" id="UP001044222">
    <property type="component" value="Unassembled WGS sequence"/>
</dbReference>
<evidence type="ECO:0000256" key="16">
    <source>
        <dbReference type="ARBA" id="ARBA00023303"/>
    </source>
</evidence>
<keyword evidence="14" id="KW-0325">Glycoprotein</keyword>
<evidence type="ECO:0000256" key="1">
    <source>
        <dbReference type="ARBA" id="ARBA00004251"/>
    </source>
</evidence>
<organism evidence="21 22">
    <name type="scientific">Anguilla anguilla</name>
    <name type="common">European freshwater eel</name>
    <name type="synonym">Muraena anguilla</name>
    <dbReference type="NCBI Taxonomy" id="7936"/>
    <lineage>
        <taxon>Eukaryota</taxon>
        <taxon>Metazoa</taxon>
        <taxon>Chordata</taxon>
        <taxon>Craniata</taxon>
        <taxon>Vertebrata</taxon>
        <taxon>Euteleostomi</taxon>
        <taxon>Actinopterygii</taxon>
        <taxon>Neopterygii</taxon>
        <taxon>Teleostei</taxon>
        <taxon>Anguilliformes</taxon>
        <taxon>Anguillidae</taxon>
        <taxon>Anguilla</taxon>
    </lineage>
</organism>
<dbReference type="GO" id="GO:0001518">
    <property type="term" value="C:voltage-gated sodium channel complex"/>
    <property type="evidence" value="ECO:0007669"/>
    <property type="project" value="InterPro"/>
</dbReference>
<evidence type="ECO:0000259" key="20">
    <source>
        <dbReference type="PROSITE" id="PS50835"/>
    </source>
</evidence>
<evidence type="ECO:0000256" key="3">
    <source>
        <dbReference type="ARBA" id="ARBA00022448"/>
    </source>
</evidence>
<accession>A0A9D3MVQ7</accession>
<dbReference type="GO" id="GO:0086091">
    <property type="term" value="P:regulation of heart rate by cardiac conduction"/>
    <property type="evidence" value="ECO:0007669"/>
    <property type="project" value="TreeGrafter"/>
</dbReference>
<keyword evidence="6" id="KW-0812">Transmembrane</keyword>
<feature type="domain" description="Ig-like" evidence="20">
    <location>
        <begin position="122"/>
        <end position="227"/>
    </location>
</feature>
<evidence type="ECO:0000256" key="10">
    <source>
        <dbReference type="ARBA" id="ARBA00023053"/>
    </source>
</evidence>
<evidence type="ECO:0000313" key="22">
    <source>
        <dbReference type="Proteomes" id="UP001044222"/>
    </source>
</evidence>
<evidence type="ECO:0000256" key="8">
    <source>
        <dbReference type="ARBA" id="ARBA00022882"/>
    </source>
</evidence>
<sequence>MPKNGRKADVGPFCPSYISFLKQGFRRTDGRTYTVFLPGVDTGKEDAVRFTAVKELWAPRVHRGALDRLAVSCCLSRSRSDTPEMGLFPPTVGMATLRPTVGMATLRLLLLASVLAGALHAPLCRAACVEVDSDTEAVAGKGFKLGCISCKMRGEVPATATVDWFFKAKEDSDFSHIFSYEAESPSIMDDRFWERIDWNGSKKTNDLQDGSIYILNVTFNDTGVFRCFFDRVLTFSSYEFRTHATKFITLNVVAKATRGTASILSEVMMYVSIIGLQVWLVVEMVYCYRKISVAGEEALRESAAEYLAIASESKDNCAGVQVAE</sequence>
<dbReference type="InterPro" id="IPR007110">
    <property type="entry name" value="Ig-like_dom"/>
</dbReference>
<evidence type="ECO:0000256" key="11">
    <source>
        <dbReference type="ARBA" id="ARBA00023065"/>
    </source>
</evidence>
<evidence type="ECO:0000256" key="4">
    <source>
        <dbReference type="ARBA" id="ARBA00022461"/>
    </source>
</evidence>
<dbReference type="GO" id="GO:0044325">
    <property type="term" value="F:transmembrane transporter binding"/>
    <property type="evidence" value="ECO:0007669"/>
    <property type="project" value="TreeGrafter"/>
</dbReference>
<evidence type="ECO:0000256" key="7">
    <source>
        <dbReference type="ARBA" id="ARBA00022729"/>
    </source>
</evidence>
<comment type="caution">
    <text evidence="21">The sequence shown here is derived from an EMBL/GenBank/DDBJ whole genome shotgun (WGS) entry which is preliminary data.</text>
</comment>
<keyword evidence="13" id="KW-1015">Disulfide bond</keyword>
<evidence type="ECO:0000256" key="12">
    <source>
        <dbReference type="ARBA" id="ARBA00023136"/>
    </source>
</evidence>
<evidence type="ECO:0000313" key="21">
    <source>
        <dbReference type="EMBL" id="KAG5855946.1"/>
    </source>
</evidence>
<keyword evidence="5" id="KW-1003">Cell membrane</keyword>
<dbReference type="AlphaFoldDB" id="A0A9D3MVQ7"/>
<name>A0A9D3MVQ7_ANGAN</name>
<dbReference type="InterPro" id="IPR013783">
    <property type="entry name" value="Ig-like_fold"/>
</dbReference>
<dbReference type="GO" id="GO:0005272">
    <property type="term" value="F:sodium channel activity"/>
    <property type="evidence" value="ECO:0007669"/>
    <property type="project" value="UniProtKB-KW"/>
</dbReference>
<evidence type="ECO:0000256" key="9">
    <source>
        <dbReference type="ARBA" id="ARBA00022989"/>
    </source>
</evidence>
<reference evidence="21" key="1">
    <citation type="submission" date="2021-01" db="EMBL/GenBank/DDBJ databases">
        <title>A chromosome-scale assembly of European eel, Anguilla anguilla.</title>
        <authorList>
            <person name="Henkel C."/>
            <person name="Jong-Raadsen S.A."/>
            <person name="Dufour S."/>
            <person name="Weltzien F.-A."/>
            <person name="Palstra A.P."/>
            <person name="Pelster B."/>
            <person name="Spaink H.P."/>
            <person name="Van Den Thillart G.E."/>
            <person name="Jansen H."/>
            <person name="Zahm M."/>
            <person name="Klopp C."/>
            <person name="Cedric C."/>
            <person name="Louis A."/>
            <person name="Berthelot C."/>
            <person name="Parey E."/>
            <person name="Roest Crollius H."/>
            <person name="Montfort J."/>
            <person name="Robinson-Rechavi M."/>
            <person name="Bucao C."/>
            <person name="Bouchez O."/>
            <person name="Gislard M."/>
            <person name="Lluch J."/>
            <person name="Milhes M."/>
            <person name="Lampietro C."/>
            <person name="Lopez Roques C."/>
            <person name="Donnadieu C."/>
            <person name="Braasch I."/>
            <person name="Desvignes T."/>
            <person name="Postlethwait J."/>
            <person name="Bobe J."/>
            <person name="Guiguen Y."/>
            <person name="Dirks R."/>
        </authorList>
    </citation>
    <scope>NUCLEOTIDE SEQUENCE</scope>
    <source>
        <strain evidence="21">Tag_6206</strain>
        <tissue evidence="21">Liver</tissue>
    </source>
</reference>
<evidence type="ECO:0000256" key="5">
    <source>
        <dbReference type="ARBA" id="ARBA00022475"/>
    </source>
</evidence>
<evidence type="ECO:0000256" key="13">
    <source>
        <dbReference type="ARBA" id="ARBA00023157"/>
    </source>
</evidence>
<proteinExistence type="inferred from homology"/>
<comment type="subunit">
    <text evidence="19">A voltage-gated sodium (Nav) channel consists of an ion-conducting pore-forming alpha subunit functional on its own that is regulated by one or more beta subunits. Forms homodimers and homotrimers. SCN3B is non-covalently associated with alpha subunits and induces the formation of alpha subunit oligomers, including trimers. Interacts with SCN5A/Nav1.5; regulatory subunit of SCN5A/Nav1.5. Interacts with SCN7A/Nav2.1; probable regulatory subunit of SCN7A/Nav2.1. Interacts with SCN10A; regulatory subunit of SCN10A/Nav1.8. Interacts with NFASC; probably involved in targeting the sodium channels to the nodes of Ranvier.</text>
</comment>
<keyword evidence="10" id="KW-0915">Sodium</keyword>
<evidence type="ECO:0000256" key="18">
    <source>
        <dbReference type="ARBA" id="ARBA00044530"/>
    </source>
</evidence>
<keyword evidence="7" id="KW-0732">Signal</keyword>
<evidence type="ECO:0000256" key="19">
    <source>
        <dbReference type="ARBA" id="ARBA00049669"/>
    </source>
</evidence>
<comment type="similarity">
    <text evidence="2">Belongs to the sodium channel auxiliary subunit SCN3B (TC 8.A.17) family.</text>
</comment>
<dbReference type="EMBL" id="JAFIRN010000001">
    <property type="protein sequence ID" value="KAG5855946.1"/>
    <property type="molecule type" value="Genomic_DNA"/>
</dbReference>
<dbReference type="Gene3D" id="2.60.40.10">
    <property type="entry name" value="Immunoglobulins"/>
    <property type="match status" value="1"/>
</dbReference>
<gene>
    <name evidence="21" type="ORF">ANANG_G00002390</name>
</gene>
<dbReference type="InterPro" id="IPR036179">
    <property type="entry name" value="Ig-like_dom_sf"/>
</dbReference>
<evidence type="ECO:0000256" key="17">
    <source>
        <dbReference type="ARBA" id="ARBA00023319"/>
    </source>
</evidence>
<keyword evidence="22" id="KW-1185">Reference proteome</keyword>
<dbReference type="PROSITE" id="PS50835">
    <property type="entry name" value="IG_LIKE"/>
    <property type="match status" value="1"/>
</dbReference>
<evidence type="ECO:0000256" key="2">
    <source>
        <dbReference type="ARBA" id="ARBA00010404"/>
    </source>
</evidence>
<keyword evidence="12" id="KW-0472">Membrane</keyword>
<dbReference type="GO" id="GO:0086002">
    <property type="term" value="P:cardiac muscle cell action potential involved in contraction"/>
    <property type="evidence" value="ECO:0007669"/>
    <property type="project" value="TreeGrafter"/>
</dbReference>
<evidence type="ECO:0000256" key="14">
    <source>
        <dbReference type="ARBA" id="ARBA00023180"/>
    </source>
</evidence>
<keyword evidence="15" id="KW-0739">Sodium transport</keyword>
<keyword evidence="17" id="KW-0393">Immunoglobulin domain</keyword>
<evidence type="ECO:0000256" key="6">
    <source>
        <dbReference type="ARBA" id="ARBA00022692"/>
    </source>
</evidence>
<keyword evidence="11" id="KW-0406">Ion transport</keyword>
<dbReference type="InterPro" id="IPR027098">
    <property type="entry name" value="Na_channel_b1/b3"/>
</dbReference>
<keyword evidence="3" id="KW-0813">Transport</keyword>
<protein>
    <recommendedName>
        <fullName evidence="18">Sodium channel regulatory subunit beta-3</fullName>
    </recommendedName>
</protein>
<keyword evidence="9" id="KW-1133">Transmembrane helix</keyword>
<comment type="subcellular location">
    <subcellularLocation>
        <location evidence="1">Cell membrane</location>
        <topology evidence="1">Single-pass type I membrane protein</topology>
    </subcellularLocation>
</comment>
<dbReference type="FunFam" id="2.60.40.10:FF:000375">
    <property type="entry name" value="Sodium channel beta 1 subunit"/>
    <property type="match status" value="1"/>
</dbReference>
<keyword evidence="4" id="KW-0894">Sodium channel</keyword>
<dbReference type="PANTHER" id="PTHR10546:SF9">
    <property type="entry name" value="SODIUM CHANNEL SUBUNIT BETA-1 PRECURSOR"/>
    <property type="match status" value="1"/>
</dbReference>
<evidence type="ECO:0000256" key="15">
    <source>
        <dbReference type="ARBA" id="ARBA00023201"/>
    </source>
</evidence>
<dbReference type="InterPro" id="IPR013106">
    <property type="entry name" value="Ig_V-set"/>
</dbReference>
<dbReference type="SUPFAM" id="SSF48726">
    <property type="entry name" value="Immunoglobulin"/>
    <property type="match status" value="1"/>
</dbReference>
<dbReference type="PANTHER" id="PTHR10546">
    <property type="entry name" value="SODIUM CHANNEL SUBUNIT BETA-1 AND 3"/>
    <property type="match status" value="1"/>
</dbReference>